<organism evidence="3 4">
    <name type="scientific">Aspergillus minisclerotigenes</name>
    <dbReference type="NCBI Taxonomy" id="656917"/>
    <lineage>
        <taxon>Eukaryota</taxon>
        <taxon>Fungi</taxon>
        <taxon>Dikarya</taxon>
        <taxon>Ascomycota</taxon>
        <taxon>Pezizomycotina</taxon>
        <taxon>Eurotiomycetes</taxon>
        <taxon>Eurotiomycetidae</taxon>
        <taxon>Eurotiales</taxon>
        <taxon>Aspergillaceae</taxon>
        <taxon>Aspergillus</taxon>
        <taxon>Aspergillus subgen. Circumdati</taxon>
    </lineage>
</organism>
<dbReference type="EMBL" id="ML732773">
    <property type="protein sequence ID" value="KAB8277176.1"/>
    <property type="molecule type" value="Genomic_DNA"/>
</dbReference>
<feature type="domain" description="PKS/mFAS DH" evidence="2">
    <location>
        <begin position="1"/>
        <end position="140"/>
    </location>
</feature>
<gene>
    <name evidence="3" type="ORF">BDV30DRAFT_205283</name>
</gene>
<comment type="caution">
    <text evidence="1">Lacks conserved residue(s) required for the propagation of feature annotation.</text>
</comment>
<evidence type="ECO:0000313" key="3">
    <source>
        <dbReference type="EMBL" id="KAB8277176.1"/>
    </source>
</evidence>
<reference evidence="3 4" key="1">
    <citation type="submission" date="2019-04" db="EMBL/GenBank/DDBJ databases">
        <title>Fungal friends and foes A comparative genomics study of 23 Aspergillus species from section Flavi.</title>
        <authorList>
            <consortium name="DOE Joint Genome Institute"/>
            <person name="Kjaerbolling I."/>
            <person name="Vesth T.C."/>
            <person name="Frisvad J.C."/>
            <person name="Nybo J.L."/>
            <person name="Theobald S."/>
            <person name="Kildgaard S."/>
            <person name="Petersen T.I."/>
            <person name="Kuo A."/>
            <person name="Sato A."/>
            <person name="Lyhne E.K."/>
            <person name="Kogle M.E."/>
            <person name="Wiebenga A."/>
            <person name="Kun R.S."/>
            <person name="Lubbers R.J."/>
            <person name="Makela M.R."/>
            <person name="Barry K."/>
            <person name="Chovatia M."/>
            <person name="Clum A."/>
            <person name="Daum C."/>
            <person name="Haridas S."/>
            <person name="He G."/>
            <person name="LaButti K."/>
            <person name="Lipzen A."/>
            <person name="Mondo S."/>
            <person name="Pangilinan J."/>
            <person name="Riley R."/>
            <person name="Salamov A."/>
            <person name="Simmons B.A."/>
            <person name="Magnuson J.K."/>
            <person name="Henrissat B."/>
            <person name="Mortensen U.H."/>
            <person name="Larsen T.O."/>
            <person name="De vries R.P."/>
            <person name="Grigoriev I.V."/>
            <person name="Machida M."/>
            <person name="Baker S.E."/>
            <person name="Andersen M.R."/>
        </authorList>
    </citation>
    <scope>NUCLEOTIDE SEQUENCE [LARGE SCALE GENOMIC DNA]</scope>
    <source>
        <strain evidence="3 4">CBS 117635</strain>
    </source>
</reference>
<proteinExistence type="predicted"/>
<dbReference type="InterPro" id="IPR049551">
    <property type="entry name" value="PKS_DH_C"/>
</dbReference>
<keyword evidence="4" id="KW-1185">Reference proteome</keyword>
<dbReference type="InterPro" id="IPR049900">
    <property type="entry name" value="PKS_mFAS_DH"/>
</dbReference>
<evidence type="ECO:0000256" key="1">
    <source>
        <dbReference type="PROSITE-ProRule" id="PRU01363"/>
    </source>
</evidence>
<dbReference type="AlphaFoldDB" id="A0A5N6JE79"/>
<evidence type="ECO:0000313" key="4">
    <source>
        <dbReference type="Proteomes" id="UP000326289"/>
    </source>
</evidence>
<sequence>MNHIGLDYTGEFRKMENICRTRNYATSSTMKPPTDQDYGEKLMVHPTLLDMCFQTVIAAFCYPGDGSFWTPYLPISINSIRVSPHDCIGGHDSRVDIEASITEDSSARIVGDLGAYNSHGEQFIQLEGLVCRSFAKETASTDRLLFAETIWKPAVAPVEDGLSTALEPRKDDPEELDANEANERVAFYYLCTLRDKFTPEQVATFEWWYQRLFEFADHLLPIVASGRHQSLKSDWFTDTYTTVQDLVKRFPDPIGLQLVVEVGENLPTYVCGTAPLLEVMLKEDRLTRLYQT</sequence>
<dbReference type="Proteomes" id="UP000326289">
    <property type="component" value="Unassembled WGS sequence"/>
</dbReference>
<evidence type="ECO:0000259" key="2">
    <source>
        <dbReference type="PROSITE" id="PS52019"/>
    </source>
</evidence>
<feature type="region of interest" description="C-terminal hotdog fold" evidence="1">
    <location>
        <begin position="1"/>
        <end position="140"/>
    </location>
</feature>
<protein>
    <submittedName>
        <fullName evidence="3">Polyketide synthase dehydratase-domain-containing protein</fullName>
    </submittedName>
</protein>
<feature type="region of interest" description="N-terminal hotdog fold" evidence="1">
    <location>
        <position position="1"/>
    </location>
</feature>
<dbReference type="PROSITE" id="PS52019">
    <property type="entry name" value="PKS_MFAS_DH"/>
    <property type="match status" value="1"/>
</dbReference>
<accession>A0A5N6JE79</accession>
<name>A0A5N6JE79_9EURO</name>
<dbReference type="Pfam" id="PF14765">
    <property type="entry name" value="PS-DH"/>
    <property type="match status" value="1"/>
</dbReference>
<dbReference type="Gene3D" id="3.10.129.120">
    <property type="match status" value="1"/>
</dbReference>